<dbReference type="SMART" id="SM00409">
    <property type="entry name" value="IG"/>
    <property type="match status" value="3"/>
</dbReference>
<gene>
    <name evidence="2" type="ORF">OM075_08025</name>
</gene>
<dbReference type="InterPro" id="IPR036179">
    <property type="entry name" value="Ig-like_dom_sf"/>
</dbReference>
<dbReference type="RefSeq" id="WP_301189975.1">
    <property type="nucleotide sequence ID" value="NZ_JAPDPJ010000013.1"/>
</dbReference>
<evidence type="ECO:0000313" key="3">
    <source>
        <dbReference type="Proteomes" id="UP001209229"/>
    </source>
</evidence>
<protein>
    <submittedName>
        <fullName evidence="2">T9SS type B sorting domain-containing protein</fullName>
    </submittedName>
</protein>
<dbReference type="Pfam" id="PF17517">
    <property type="entry name" value="IgGFc_binding"/>
    <property type="match status" value="1"/>
</dbReference>
<organism evidence="2 3">
    <name type="scientific">Plebeiibacterium sediminum</name>
    <dbReference type="NCBI Taxonomy" id="2992112"/>
    <lineage>
        <taxon>Bacteria</taxon>
        <taxon>Pseudomonadati</taxon>
        <taxon>Bacteroidota</taxon>
        <taxon>Bacteroidia</taxon>
        <taxon>Marinilabiliales</taxon>
        <taxon>Marinilabiliaceae</taxon>
        <taxon>Plebeiibacterium</taxon>
    </lineage>
</organism>
<accession>A0AAE3M3P8</accession>
<dbReference type="Pfam" id="PF13585">
    <property type="entry name" value="CHU_C"/>
    <property type="match status" value="1"/>
</dbReference>
<name>A0AAE3M3P8_9BACT</name>
<dbReference type="Proteomes" id="UP001209229">
    <property type="component" value="Unassembled WGS sequence"/>
</dbReference>
<dbReference type="NCBIfam" id="TIGR04131">
    <property type="entry name" value="Bac_Flav_CTERM"/>
    <property type="match status" value="1"/>
</dbReference>
<dbReference type="InterPro" id="IPR013783">
    <property type="entry name" value="Ig-like_fold"/>
</dbReference>
<reference evidence="2" key="1">
    <citation type="submission" date="2022-10" db="EMBL/GenBank/DDBJ databases">
        <authorList>
            <person name="Yu W.X."/>
        </authorList>
    </citation>
    <scope>NUCLEOTIDE SEQUENCE</scope>
    <source>
        <strain evidence="2">AAT</strain>
    </source>
</reference>
<feature type="domain" description="Immunoglobulin" evidence="1">
    <location>
        <begin position="762"/>
        <end position="835"/>
    </location>
</feature>
<dbReference type="EMBL" id="JAPDPJ010000013">
    <property type="protein sequence ID" value="MCW3786411.1"/>
    <property type="molecule type" value="Genomic_DNA"/>
</dbReference>
<dbReference type="Pfam" id="PF19081">
    <property type="entry name" value="Ig_7"/>
    <property type="match status" value="1"/>
</dbReference>
<feature type="domain" description="Immunoglobulin" evidence="1">
    <location>
        <begin position="1349"/>
        <end position="1412"/>
    </location>
</feature>
<dbReference type="InterPro" id="IPR026341">
    <property type="entry name" value="T9SS_type_B"/>
</dbReference>
<evidence type="ECO:0000259" key="1">
    <source>
        <dbReference type="SMART" id="SM00409"/>
    </source>
</evidence>
<feature type="domain" description="Immunoglobulin" evidence="1">
    <location>
        <begin position="985"/>
        <end position="1069"/>
    </location>
</feature>
<keyword evidence="3" id="KW-1185">Reference proteome</keyword>
<proteinExistence type="predicted"/>
<dbReference type="InterPro" id="IPR035234">
    <property type="entry name" value="IgGFc-bd_N"/>
</dbReference>
<evidence type="ECO:0000313" key="2">
    <source>
        <dbReference type="EMBL" id="MCW3786411.1"/>
    </source>
</evidence>
<dbReference type="Gene3D" id="2.60.40.10">
    <property type="entry name" value="Immunoglobulins"/>
    <property type="match status" value="2"/>
</dbReference>
<dbReference type="SUPFAM" id="SSF48726">
    <property type="entry name" value="Immunoglobulin"/>
    <property type="match status" value="1"/>
</dbReference>
<sequence length="2037" mass="222891">MLLYSSIKAQVDTEFWFVAPSVIQQHGDAPIAFRITALDQPANITLTMPANPGFSRTLSLDAFEQDKIEFTSRSDINAIENSPGNSINSKGILITSDNKISVYYEVANSNNPDKFTLKGKNALGTEFFASSQTEYANKDNNYNPLPYEAIDIVATEDGTVVEITPTADVVGHGAGTTYTITLNRGETYSIEGNSIDKNYTLSGTYIKSNKVIAVTISDDSIRDEKGASWDLIGDQTVPVSITGTEYIAMFSGAPQANSWSLMPIEKVYILATKDNTTVTVDETDSSSGSFNLNKGESISLDILENSSLHIKSTASVYVYQLAGLVGSSNELGSAILPPIKCTGSSSVTFTKILNARFFVQILTQYKNINDFTFVDDNGNTSNALSGVNWVKVPNTGAANADDTWYFVNKRLDGFDTNKPHTLSNSQGLFHLSVFDENSGSASFGYFSAFNNLAINGPTEQCAGNVIQLRASESLGTYNWFSEKTKEQIISTDQVLEVTESGLYWVVASRMINSNEGCELTDSIEVEFNLPEFDLGADTEICFNDTYVITPTLNEGTFYWQDGSSDSNYTYTSNTNGTDEIWLQITDEDGCSATDTIKITTKEEIPIDLNVEVTSQNFICTGSRIYNTTTLDNYEWRYGDKTSAIISTDPYVNVNQTGWYYLTASQDGCSAVDSIEITVSPLPTYTLNDEILCHDATYTSPVSSNSNYDFAWTTINSGISSTDAQISFNQTDSVYVNITDNTTGCLAKDSALITLRTETTTTPKTITICGYTDVSLNADADILAGYIWEYNNTTLSETSATLNLVNVLKSQEGTYTVTGTDINGCSVSQTFTLNVTLGDPIDLGSDKNICQGEFTTLNIGSASASAFRWFDQDPETNTGLTPLATSATYSVNTSGTYYVMTTHSNGCYSVDHVNVTVNPLPNINLPDIADECQGETETYDAGTGFSYLWHDGSTQQTYTAVTPEEVAVTITDSNGCVNSDNTTYNWKTVNIFANDTITACPTVPYTITTNAGISNISWFFNDGSSTTDLNNNIDSYTINNVSLSDAGKYVVQANENGCSSVLDTINFYVVDVGSINLGPDKTICNGDVIQLNANDGFDTYQWTLQNGANSGIKSTNQSIEAGQYTDATLSAEDWEIYAVHSSGCSLTDNITVHKVAAPVISLTDHIEPCANDVIILNDLIDFNNTSSNSNHPFFTNQINYFWNGSTASTTDPNTIQIDASGVYSLVISNTNVDFYDTSAPFHCYSTTEVNVDYHDEFVIPALFDQYICQGDATDLITPNEVKNYSELQSYQWVKLDANGNITESNPTDQDWLNTNDPAAYALMVEYTNEACIASDTMSLLTKANPSITISGDQEICQGDTTLFQASPSTYNSYLWSTGSTYDTTKVSTAGTYQLTVEGLNGCSTTETVSLTVNELPNISLNTNSLGLCDGSSDIISVSSVKYSNGSDVNNPTFLWNTWEQTSAITVNTPATYTVEATDANGCKNTNDVQVVQYPKTIIDLSGINTQGCTNEGILLECPLTVGTDIQSFQWTKQGTTTGNPNPDTNWTVNESGTYLLTIIDNNLCEESDSVEIIIYNSPSIELGLDRNICVGETLSIPSPQNYTSYIWNTGSTDSSIEINNASNPVNYSVTVYDQNGCFATDDININPIPLPVVTLPNTPATCPGTEIELTPQIANRPASYSVWWSTNSSNETINAGAGTYHVSVTDDQNGCSGSATTEVKWYDAPKVTLGSDTLICPLIDVLAISPIEGDIYNSYLWHNNETSFAINADIGGINTVNVTDANNCRTFDQQKIQYMQVEDTTYNFTLCQKDTTISLLDLDSEADNHTGQYLWLSDNSTSSFKSFFENDTSIVNIGISINNSTTTCYFKQDTVVMNFLPLPQIEVLDTTIYRQVVLRMDMANEPYQYSLDSIFWQNENTFSNLEAGEYTAYILDNNGCTNSQVFYISDAIDIDVPNFVTPNGDGYNDKWRIDGLEKLPEAAVRIYDRYGKLLVMYNGAFASEYGWDGTYQNKPMPSTDYWYVIELLPTKKLLKGHFTLKR</sequence>
<comment type="caution">
    <text evidence="2">The sequence shown here is derived from an EMBL/GenBank/DDBJ whole genome shotgun (WGS) entry which is preliminary data.</text>
</comment>
<dbReference type="InterPro" id="IPR003599">
    <property type="entry name" value="Ig_sub"/>
</dbReference>
<dbReference type="InterPro" id="IPR044023">
    <property type="entry name" value="Ig_7"/>
</dbReference>